<feature type="region of interest" description="Disordered" evidence="1">
    <location>
        <begin position="1"/>
        <end position="21"/>
    </location>
</feature>
<proteinExistence type="predicted"/>
<dbReference type="Proteomes" id="UP000324222">
    <property type="component" value="Unassembled WGS sequence"/>
</dbReference>
<evidence type="ECO:0000256" key="1">
    <source>
        <dbReference type="SAM" id="MobiDB-lite"/>
    </source>
</evidence>
<dbReference type="EMBL" id="VSRR010082760">
    <property type="protein sequence ID" value="MPC89950.1"/>
    <property type="molecule type" value="Genomic_DNA"/>
</dbReference>
<organism evidence="2 3">
    <name type="scientific">Portunus trituberculatus</name>
    <name type="common">Swimming crab</name>
    <name type="synonym">Neptunus trituberculatus</name>
    <dbReference type="NCBI Taxonomy" id="210409"/>
    <lineage>
        <taxon>Eukaryota</taxon>
        <taxon>Metazoa</taxon>
        <taxon>Ecdysozoa</taxon>
        <taxon>Arthropoda</taxon>
        <taxon>Crustacea</taxon>
        <taxon>Multicrustacea</taxon>
        <taxon>Malacostraca</taxon>
        <taxon>Eumalacostraca</taxon>
        <taxon>Eucarida</taxon>
        <taxon>Decapoda</taxon>
        <taxon>Pleocyemata</taxon>
        <taxon>Brachyura</taxon>
        <taxon>Eubrachyura</taxon>
        <taxon>Portunoidea</taxon>
        <taxon>Portunidae</taxon>
        <taxon>Portuninae</taxon>
        <taxon>Portunus</taxon>
    </lineage>
</organism>
<name>A0A5B7IZJ9_PORTR</name>
<comment type="caution">
    <text evidence="2">The sequence shown here is derived from an EMBL/GenBank/DDBJ whole genome shotgun (WGS) entry which is preliminary data.</text>
</comment>
<dbReference type="AlphaFoldDB" id="A0A5B7IZJ9"/>
<keyword evidence="3" id="KW-1185">Reference proteome</keyword>
<reference evidence="2 3" key="1">
    <citation type="submission" date="2019-05" db="EMBL/GenBank/DDBJ databases">
        <title>Another draft genome of Portunus trituberculatus and its Hox gene families provides insights of decapod evolution.</title>
        <authorList>
            <person name="Jeong J.-H."/>
            <person name="Song I."/>
            <person name="Kim S."/>
            <person name="Choi T."/>
            <person name="Kim D."/>
            <person name="Ryu S."/>
            <person name="Kim W."/>
        </authorList>
    </citation>
    <scope>NUCLEOTIDE SEQUENCE [LARGE SCALE GENOMIC DNA]</scope>
    <source>
        <tissue evidence="2">Muscle</tissue>
    </source>
</reference>
<evidence type="ECO:0000313" key="2">
    <source>
        <dbReference type="EMBL" id="MPC89950.1"/>
    </source>
</evidence>
<accession>A0A5B7IZJ9</accession>
<sequence length="90" mass="9548">MITRASQQMKATTGRGGRDSATRECLCRDWTVSGEQVLNCDEAATGGKCCSVVTSNTKIQMWVSVAIRGTRSQGSGETCVGESVGQTRTI</sequence>
<gene>
    <name evidence="2" type="ORF">E2C01_084914</name>
</gene>
<feature type="compositionally biased region" description="Polar residues" evidence="1">
    <location>
        <begin position="1"/>
        <end position="11"/>
    </location>
</feature>
<protein>
    <submittedName>
        <fullName evidence="2">Uncharacterized protein</fullName>
    </submittedName>
</protein>
<evidence type="ECO:0000313" key="3">
    <source>
        <dbReference type="Proteomes" id="UP000324222"/>
    </source>
</evidence>